<keyword evidence="4 7" id="KW-0479">Metal-binding</keyword>
<dbReference type="SUPFAM" id="SSF53187">
    <property type="entry name" value="Zn-dependent exopeptidases"/>
    <property type="match status" value="1"/>
</dbReference>
<comment type="cofactor">
    <cofactor evidence="7">
        <name>a divalent metal cation</name>
        <dbReference type="ChEBI" id="CHEBI:60240"/>
    </cofactor>
    <text evidence="7">Binds 2 divalent metal cations per subunit.</text>
</comment>
<keyword evidence="2 8" id="KW-0031">Aminopeptidase</keyword>
<feature type="binding site" evidence="7">
    <location>
        <position position="197"/>
    </location>
    <ligand>
        <name>Zn(2+)</name>
        <dbReference type="ChEBI" id="CHEBI:29105"/>
        <label>2</label>
    </ligand>
</feature>
<dbReference type="Pfam" id="PF05343">
    <property type="entry name" value="Peptidase_M42"/>
    <property type="match status" value="1"/>
</dbReference>
<dbReference type="GO" id="GO:0006508">
    <property type="term" value="P:proteolysis"/>
    <property type="evidence" value="ECO:0007669"/>
    <property type="project" value="UniProtKB-KW"/>
</dbReference>
<evidence type="ECO:0000256" key="4">
    <source>
        <dbReference type="ARBA" id="ARBA00022723"/>
    </source>
</evidence>
<evidence type="ECO:0000313" key="8">
    <source>
        <dbReference type="EMBL" id="PRR79537.1"/>
    </source>
</evidence>
<evidence type="ECO:0000256" key="1">
    <source>
        <dbReference type="ARBA" id="ARBA00006272"/>
    </source>
</evidence>
<dbReference type="Proteomes" id="UP000237798">
    <property type="component" value="Unassembled WGS sequence"/>
</dbReference>
<dbReference type="SUPFAM" id="SSF101821">
    <property type="entry name" value="Aminopeptidase/glucanase lid domain"/>
    <property type="match status" value="1"/>
</dbReference>
<dbReference type="Gene3D" id="3.40.630.10">
    <property type="entry name" value="Zn peptidases"/>
    <property type="match status" value="1"/>
</dbReference>
<dbReference type="PANTHER" id="PTHR32481">
    <property type="entry name" value="AMINOPEPTIDASE"/>
    <property type="match status" value="1"/>
</dbReference>
<dbReference type="GO" id="GO:0046872">
    <property type="term" value="F:metal ion binding"/>
    <property type="evidence" value="ECO:0007669"/>
    <property type="project" value="UniProtKB-UniRule"/>
</dbReference>
<keyword evidence="3" id="KW-0645">Protease</keyword>
<dbReference type="GO" id="GO:0004177">
    <property type="term" value="F:aminopeptidase activity"/>
    <property type="evidence" value="ECO:0007669"/>
    <property type="project" value="UniProtKB-UniRule"/>
</dbReference>
<dbReference type="PIRSF" id="PIRSF001123">
    <property type="entry name" value="PepA_GA"/>
    <property type="match status" value="1"/>
</dbReference>
<evidence type="ECO:0000313" key="9">
    <source>
        <dbReference type="Proteomes" id="UP000237798"/>
    </source>
</evidence>
<evidence type="ECO:0000256" key="3">
    <source>
        <dbReference type="ARBA" id="ARBA00022670"/>
    </source>
</evidence>
<name>A0A2T0B6W5_9CLOT</name>
<evidence type="ECO:0000256" key="6">
    <source>
        <dbReference type="PIRNR" id="PIRNR001123"/>
    </source>
</evidence>
<dbReference type="InterPro" id="IPR023367">
    <property type="entry name" value="Peptidase_M42_dom2"/>
</dbReference>
<keyword evidence="5 8" id="KW-0378">Hydrolase</keyword>
<dbReference type="RefSeq" id="WP_242977730.1">
    <property type="nucleotide sequence ID" value="NZ_JALCQA010000051.1"/>
</dbReference>
<dbReference type="InterPro" id="IPR051464">
    <property type="entry name" value="Peptidase_M42_aminopept"/>
</dbReference>
<dbReference type="Gene3D" id="2.40.30.40">
    <property type="entry name" value="Peptidase M42, domain 2"/>
    <property type="match status" value="1"/>
</dbReference>
<protein>
    <submittedName>
        <fullName evidence="8">Putative aminopeptidase YsdC</fullName>
        <ecNumber evidence="8">3.4.11.-</ecNumber>
    </submittedName>
</protein>
<comment type="similarity">
    <text evidence="1 6">Belongs to the peptidase M42 family.</text>
</comment>
<proteinExistence type="inferred from homology"/>
<feature type="binding site" evidence="7">
    <location>
        <position position="71"/>
    </location>
    <ligand>
        <name>Zn(2+)</name>
        <dbReference type="ChEBI" id="CHEBI:29105"/>
        <label>1</label>
    </ligand>
</feature>
<comment type="caution">
    <text evidence="8">The sequence shown here is derived from an EMBL/GenBank/DDBJ whole genome shotgun (WGS) entry which is preliminary data.</text>
</comment>
<sequence length="331" mass="36427">MNYLKYKEVEILDKLLVKLINSFGISGKEDEVKQTIKDHLSETNQNIQEDSIGNIIVKLGAGKDRVMLCSHMDSVGFIVNHIDDNGMIGVDSIGHFNKKDISHSFIRFDNGTLGKIYTSSRDMFVDIGVKEKEEALKKVREGDMASLVGPYLNVGDNNVISPLLHNKVGCYILLRLIEEIEMKDGVEISFVFASQGEVGGIGARIAANSISPDYCVVIGTENAKNAEEVNANVSIGDGPVLKIMDSSLIMHKDIKNILESAAKKADVSLQYSISTDKSEGGLVHKERNGIRTGEIAIPCRYKYSTSEMVSIDDMENTIKLLKQLGNIEDLL</sequence>
<evidence type="ECO:0000256" key="2">
    <source>
        <dbReference type="ARBA" id="ARBA00022438"/>
    </source>
</evidence>
<evidence type="ECO:0000256" key="7">
    <source>
        <dbReference type="PIRSR" id="PIRSR001123-2"/>
    </source>
</evidence>
<dbReference type="AlphaFoldDB" id="A0A2T0B6W5"/>
<gene>
    <name evidence="8" type="primary">ysdC_3</name>
    <name evidence="8" type="ORF">CLLU_34960</name>
</gene>
<accession>A0A2T0B6W5</accession>
<organism evidence="8 9">
    <name type="scientific">Clostridium luticellarii</name>
    <dbReference type="NCBI Taxonomy" id="1691940"/>
    <lineage>
        <taxon>Bacteria</taxon>
        <taxon>Bacillati</taxon>
        <taxon>Bacillota</taxon>
        <taxon>Clostridia</taxon>
        <taxon>Eubacteriales</taxon>
        <taxon>Clostridiaceae</taxon>
        <taxon>Clostridium</taxon>
    </lineage>
</organism>
<dbReference type="InterPro" id="IPR008007">
    <property type="entry name" value="Peptidase_M42"/>
</dbReference>
<dbReference type="PANTHER" id="PTHR32481:SF0">
    <property type="entry name" value="AMINOPEPTIDASE YPDE-RELATED"/>
    <property type="match status" value="1"/>
</dbReference>
<reference evidence="8 9" key="1">
    <citation type="submission" date="2018-03" db="EMBL/GenBank/DDBJ databases">
        <title>Genome sequence of Clostridium luticellarii DSM 29923.</title>
        <authorList>
            <person name="Poehlein A."/>
            <person name="Daniel R."/>
        </authorList>
    </citation>
    <scope>NUCLEOTIDE SEQUENCE [LARGE SCALE GENOMIC DNA]</scope>
    <source>
        <strain evidence="8 9">DSM 29923</strain>
    </source>
</reference>
<keyword evidence="9" id="KW-1185">Reference proteome</keyword>
<evidence type="ECO:0000256" key="5">
    <source>
        <dbReference type="ARBA" id="ARBA00022801"/>
    </source>
</evidence>
<dbReference type="EC" id="3.4.11.-" evidence="8"/>
<dbReference type="EMBL" id="PVXP01000102">
    <property type="protein sequence ID" value="PRR79537.1"/>
    <property type="molecule type" value="Genomic_DNA"/>
</dbReference>